<comment type="caution">
    <text evidence="2">The sequence shown here is derived from an EMBL/GenBank/DDBJ whole genome shotgun (WGS) entry which is preliminary data.</text>
</comment>
<feature type="region of interest" description="Disordered" evidence="1">
    <location>
        <begin position="16"/>
        <end position="49"/>
    </location>
</feature>
<evidence type="ECO:0000256" key="1">
    <source>
        <dbReference type="SAM" id="MobiDB-lite"/>
    </source>
</evidence>
<protein>
    <submittedName>
        <fullName evidence="2">Uncharacterized protein</fullName>
    </submittedName>
</protein>
<accession>A0A8H3R367</accession>
<evidence type="ECO:0000313" key="2">
    <source>
        <dbReference type="EMBL" id="GET01153.1"/>
    </source>
</evidence>
<name>A0A8H3R367_9GLOM</name>
<evidence type="ECO:0000313" key="3">
    <source>
        <dbReference type="Proteomes" id="UP000615446"/>
    </source>
</evidence>
<feature type="compositionally biased region" description="Polar residues" evidence="1">
    <location>
        <begin position="16"/>
        <end position="38"/>
    </location>
</feature>
<feature type="compositionally biased region" description="Basic residues" evidence="1">
    <location>
        <begin position="39"/>
        <end position="49"/>
    </location>
</feature>
<dbReference type="AlphaFoldDB" id="A0A8H3R367"/>
<dbReference type="Proteomes" id="UP000615446">
    <property type="component" value="Unassembled WGS sequence"/>
</dbReference>
<sequence>MLINVDEIDGDLQGLLDNNSDATPSHNNTSLPITSLTKSQKRNAKKKAIRKRRKHCNYILLLDWMNDLMPNNNGKKLKQKETNNSLKNENVIITGYYPQGEEQA</sequence>
<proteinExistence type="predicted"/>
<organism evidence="2 3">
    <name type="scientific">Rhizophagus clarus</name>
    <dbReference type="NCBI Taxonomy" id="94130"/>
    <lineage>
        <taxon>Eukaryota</taxon>
        <taxon>Fungi</taxon>
        <taxon>Fungi incertae sedis</taxon>
        <taxon>Mucoromycota</taxon>
        <taxon>Glomeromycotina</taxon>
        <taxon>Glomeromycetes</taxon>
        <taxon>Glomerales</taxon>
        <taxon>Glomeraceae</taxon>
        <taxon>Rhizophagus</taxon>
    </lineage>
</organism>
<gene>
    <name evidence="2" type="ORF">RCL2_002757600</name>
</gene>
<dbReference type="EMBL" id="BLAL01000297">
    <property type="protein sequence ID" value="GET01153.1"/>
    <property type="molecule type" value="Genomic_DNA"/>
</dbReference>
<reference evidence="2" key="1">
    <citation type="submission" date="2019-10" db="EMBL/GenBank/DDBJ databases">
        <title>Conservation and host-specific expression of non-tandemly repeated heterogenous ribosome RNA gene in arbuscular mycorrhizal fungi.</title>
        <authorList>
            <person name="Maeda T."/>
            <person name="Kobayashi Y."/>
            <person name="Nakagawa T."/>
            <person name="Ezawa T."/>
            <person name="Yamaguchi K."/>
            <person name="Bino T."/>
            <person name="Nishimoto Y."/>
            <person name="Shigenobu S."/>
            <person name="Kawaguchi M."/>
        </authorList>
    </citation>
    <scope>NUCLEOTIDE SEQUENCE</scope>
    <source>
        <strain evidence="2">HR1</strain>
    </source>
</reference>